<dbReference type="GO" id="GO:0005794">
    <property type="term" value="C:Golgi apparatus"/>
    <property type="evidence" value="ECO:0007669"/>
    <property type="project" value="TreeGrafter"/>
</dbReference>
<keyword evidence="4 6" id="KW-0472">Membrane</keyword>
<dbReference type="Proteomes" id="UP000193218">
    <property type="component" value="Unassembled WGS sequence"/>
</dbReference>
<evidence type="ECO:0000259" key="7">
    <source>
        <dbReference type="PROSITE" id="PS51380"/>
    </source>
</evidence>
<dbReference type="GO" id="GO:0000822">
    <property type="term" value="F:inositol hexakisphosphate binding"/>
    <property type="evidence" value="ECO:0007669"/>
    <property type="project" value="TreeGrafter"/>
</dbReference>
<sequence>MLRQERGYSSRHVSCPPSRRIFQRLKVVQIYYFAMVTNVLVRWEWIWYLPVAGRYVRLRTYFIALAEMLRRWQWNFFRVETEHLGNADAYRVTREIPLPYRRIEHDSEEDEMGPNRASKRPGSLSIRLEALKREILGRGPKGEGDGNGDGHEPQRHVQRDYEAGQRLDPVVSRTRDGDESEV</sequence>
<evidence type="ECO:0000313" key="8">
    <source>
        <dbReference type="EMBL" id="ORX40588.1"/>
    </source>
</evidence>
<feature type="transmembrane region" description="Helical" evidence="6">
    <location>
        <begin position="21"/>
        <end position="41"/>
    </location>
</feature>
<protein>
    <recommendedName>
        <fullName evidence="7">EXS domain-containing protein</fullName>
    </recommendedName>
</protein>
<dbReference type="GO" id="GO:0005886">
    <property type="term" value="C:plasma membrane"/>
    <property type="evidence" value="ECO:0007669"/>
    <property type="project" value="TreeGrafter"/>
</dbReference>
<keyword evidence="3 6" id="KW-1133">Transmembrane helix</keyword>
<dbReference type="PANTHER" id="PTHR10783">
    <property type="entry name" value="XENOTROPIC AND POLYTROPIC RETROVIRUS RECEPTOR 1-RELATED"/>
    <property type="match status" value="1"/>
</dbReference>
<feature type="compositionally biased region" description="Basic and acidic residues" evidence="5">
    <location>
        <begin position="173"/>
        <end position="182"/>
    </location>
</feature>
<feature type="region of interest" description="Disordered" evidence="5">
    <location>
        <begin position="137"/>
        <end position="182"/>
    </location>
</feature>
<feature type="compositionally biased region" description="Basic and acidic residues" evidence="5">
    <location>
        <begin position="137"/>
        <end position="165"/>
    </location>
</feature>
<name>A0A1Y1UR84_9TREE</name>
<dbReference type="GeneID" id="33553720"/>
<evidence type="ECO:0000313" key="9">
    <source>
        <dbReference type="Proteomes" id="UP000193218"/>
    </source>
</evidence>
<evidence type="ECO:0000256" key="5">
    <source>
        <dbReference type="SAM" id="MobiDB-lite"/>
    </source>
</evidence>
<accession>A0A1Y1UR84</accession>
<gene>
    <name evidence="8" type="ORF">BD324DRAFT_10302</name>
</gene>
<evidence type="ECO:0000256" key="1">
    <source>
        <dbReference type="ARBA" id="ARBA00004141"/>
    </source>
</evidence>
<dbReference type="EMBL" id="NBSH01000001">
    <property type="protein sequence ID" value="ORX40588.1"/>
    <property type="molecule type" value="Genomic_DNA"/>
</dbReference>
<reference evidence="8 9" key="1">
    <citation type="submission" date="2017-03" db="EMBL/GenBank/DDBJ databases">
        <title>Widespread Adenine N6-methylation of Active Genes in Fungi.</title>
        <authorList>
            <consortium name="DOE Joint Genome Institute"/>
            <person name="Mondo S.J."/>
            <person name="Dannebaum R.O."/>
            <person name="Kuo R.C."/>
            <person name="Louie K.B."/>
            <person name="Bewick A.J."/>
            <person name="Labutti K."/>
            <person name="Haridas S."/>
            <person name="Kuo A."/>
            <person name="Salamov A."/>
            <person name="Ahrendt S.R."/>
            <person name="Lau R."/>
            <person name="Bowen B.P."/>
            <person name="Lipzen A."/>
            <person name="Sullivan W."/>
            <person name="Andreopoulos W.B."/>
            <person name="Clum A."/>
            <person name="Lindquist E."/>
            <person name="Daum C."/>
            <person name="Northen T.R."/>
            <person name="Ramamoorthy G."/>
            <person name="Schmitz R.J."/>
            <person name="Gryganskyi A."/>
            <person name="Culley D."/>
            <person name="Magnuson J."/>
            <person name="James T.Y."/>
            <person name="O'Malley M.A."/>
            <person name="Stajich J.E."/>
            <person name="Spatafora J.W."/>
            <person name="Visel A."/>
            <person name="Grigoriev I.V."/>
        </authorList>
    </citation>
    <scope>NUCLEOTIDE SEQUENCE [LARGE SCALE GENOMIC DNA]</scope>
    <source>
        <strain evidence="8 9">NRRL Y-17943</strain>
    </source>
</reference>
<keyword evidence="9" id="KW-1185">Reference proteome</keyword>
<evidence type="ECO:0000256" key="3">
    <source>
        <dbReference type="ARBA" id="ARBA00022989"/>
    </source>
</evidence>
<proteinExistence type="predicted"/>
<dbReference type="OrthoDB" id="9970435at2759"/>
<dbReference type="GO" id="GO:0016036">
    <property type="term" value="P:cellular response to phosphate starvation"/>
    <property type="evidence" value="ECO:0007669"/>
    <property type="project" value="TreeGrafter"/>
</dbReference>
<feature type="domain" description="EXS" evidence="7">
    <location>
        <begin position="1"/>
        <end position="110"/>
    </location>
</feature>
<evidence type="ECO:0000256" key="2">
    <source>
        <dbReference type="ARBA" id="ARBA00022692"/>
    </source>
</evidence>
<comment type="subcellular location">
    <subcellularLocation>
        <location evidence="1">Membrane</location>
        <topology evidence="1">Multi-pass membrane protein</topology>
    </subcellularLocation>
</comment>
<dbReference type="InterPro" id="IPR004342">
    <property type="entry name" value="EXS_C"/>
</dbReference>
<evidence type="ECO:0000256" key="6">
    <source>
        <dbReference type="SAM" id="Phobius"/>
    </source>
</evidence>
<dbReference type="InParanoid" id="A0A1Y1UR84"/>
<dbReference type="PROSITE" id="PS51380">
    <property type="entry name" value="EXS"/>
    <property type="match status" value="1"/>
</dbReference>
<keyword evidence="2 6" id="KW-0812">Transmembrane</keyword>
<organism evidence="8 9">
    <name type="scientific">Kockovaella imperatae</name>
    <dbReference type="NCBI Taxonomy" id="4999"/>
    <lineage>
        <taxon>Eukaryota</taxon>
        <taxon>Fungi</taxon>
        <taxon>Dikarya</taxon>
        <taxon>Basidiomycota</taxon>
        <taxon>Agaricomycotina</taxon>
        <taxon>Tremellomycetes</taxon>
        <taxon>Tremellales</taxon>
        <taxon>Cuniculitremaceae</taxon>
        <taxon>Kockovaella</taxon>
    </lineage>
</organism>
<comment type="caution">
    <text evidence="8">The sequence shown here is derived from an EMBL/GenBank/DDBJ whole genome shotgun (WGS) entry which is preliminary data.</text>
</comment>
<dbReference type="GO" id="GO:0006817">
    <property type="term" value="P:phosphate ion transport"/>
    <property type="evidence" value="ECO:0007669"/>
    <property type="project" value="TreeGrafter"/>
</dbReference>
<dbReference type="Pfam" id="PF03124">
    <property type="entry name" value="EXS"/>
    <property type="match status" value="1"/>
</dbReference>
<dbReference type="STRING" id="4999.A0A1Y1UR84"/>
<dbReference type="PANTHER" id="PTHR10783:SF103">
    <property type="entry name" value="SOLUTE CARRIER FAMILY 53 MEMBER 1"/>
    <property type="match status" value="1"/>
</dbReference>
<dbReference type="AlphaFoldDB" id="A0A1Y1UR84"/>
<evidence type="ECO:0000256" key="4">
    <source>
        <dbReference type="ARBA" id="ARBA00023136"/>
    </source>
</evidence>
<dbReference type="RefSeq" id="XP_021874267.1">
    <property type="nucleotide sequence ID" value="XM_022011912.1"/>
</dbReference>